<dbReference type="Proteomes" id="UP000003688">
    <property type="component" value="Unassembled WGS sequence"/>
</dbReference>
<proteinExistence type="inferred from homology"/>
<keyword evidence="4" id="KW-0238">DNA-binding</keyword>
<evidence type="ECO:0000256" key="3">
    <source>
        <dbReference type="ARBA" id="ARBA00023082"/>
    </source>
</evidence>
<dbReference type="Gene3D" id="1.10.1740.10">
    <property type="match status" value="1"/>
</dbReference>
<evidence type="ECO:0000259" key="8">
    <source>
        <dbReference type="Pfam" id="PF04542"/>
    </source>
</evidence>
<dbReference type="EMBL" id="ABOX02000008">
    <property type="protein sequence ID" value="EEF61773.1"/>
    <property type="molecule type" value="Genomic_DNA"/>
</dbReference>
<reference evidence="10 11" key="1">
    <citation type="journal article" date="2011" name="J. Bacteriol.">
        <title>Genome sequence of 'Pedosphaera parvula' Ellin514, an aerobic Verrucomicrobial isolate from pasture soil.</title>
        <authorList>
            <person name="Kant R."/>
            <person name="van Passel M.W."/>
            <person name="Sangwan P."/>
            <person name="Palva A."/>
            <person name="Lucas S."/>
            <person name="Copeland A."/>
            <person name="Lapidus A."/>
            <person name="Glavina Del Rio T."/>
            <person name="Dalin E."/>
            <person name="Tice H."/>
            <person name="Bruce D."/>
            <person name="Goodwin L."/>
            <person name="Pitluck S."/>
            <person name="Chertkov O."/>
            <person name="Larimer F.W."/>
            <person name="Land M.L."/>
            <person name="Hauser L."/>
            <person name="Brettin T.S."/>
            <person name="Detter J.C."/>
            <person name="Han S."/>
            <person name="de Vos W.M."/>
            <person name="Janssen P.H."/>
            <person name="Smidt H."/>
        </authorList>
    </citation>
    <scope>NUCLEOTIDE SEQUENCE [LARGE SCALE GENOMIC DNA]</scope>
    <source>
        <strain evidence="10 11">Ellin514</strain>
    </source>
</reference>
<feature type="transmembrane region" description="Helical" evidence="7">
    <location>
        <begin position="239"/>
        <end position="260"/>
    </location>
</feature>
<dbReference type="InterPro" id="IPR014284">
    <property type="entry name" value="RNA_pol_sigma-70_dom"/>
</dbReference>
<dbReference type="InterPro" id="IPR007627">
    <property type="entry name" value="RNA_pol_sigma70_r2"/>
</dbReference>
<keyword evidence="7" id="KW-0812">Transmembrane</keyword>
<dbReference type="PANTHER" id="PTHR43133:SF51">
    <property type="entry name" value="RNA POLYMERASE SIGMA FACTOR"/>
    <property type="match status" value="1"/>
</dbReference>
<evidence type="ECO:0000256" key="1">
    <source>
        <dbReference type="ARBA" id="ARBA00010641"/>
    </source>
</evidence>
<evidence type="ECO:0000256" key="2">
    <source>
        <dbReference type="ARBA" id="ARBA00023015"/>
    </source>
</evidence>
<evidence type="ECO:0000256" key="5">
    <source>
        <dbReference type="ARBA" id="ARBA00023163"/>
    </source>
</evidence>
<dbReference type="InterPro" id="IPR039425">
    <property type="entry name" value="RNA_pol_sigma-70-like"/>
</dbReference>
<dbReference type="CDD" id="cd06171">
    <property type="entry name" value="Sigma70_r4"/>
    <property type="match status" value="1"/>
</dbReference>
<dbReference type="SUPFAM" id="SSF88946">
    <property type="entry name" value="Sigma2 domain of RNA polymerase sigma factors"/>
    <property type="match status" value="1"/>
</dbReference>
<dbReference type="Gene3D" id="1.10.10.10">
    <property type="entry name" value="Winged helix-like DNA-binding domain superfamily/Winged helix DNA-binding domain"/>
    <property type="match status" value="1"/>
</dbReference>
<evidence type="ECO:0000313" key="11">
    <source>
        <dbReference type="Proteomes" id="UP000003688"/>
    </source>
</evidence>
<gene>
    <name evidence="10" type="ORF">Cflav_PD4813</name>
</gene>
<keyword evidence="2" id="KW-0805">Transcription regulation</keyword>
<name>B9XEQ9_PEDPL</name>
<dbReference type="GO" id="GO:0003677">
    <property type="term" value="F:DNA binding"/>
    <property type="evidence" value="ECO:0007669"/>
    <property type="project" value="UniProtKB-KW"/>
</dbReference>
<comment type="caution">
    <text evidence="10">The sequence shown here is derived from an EMBL/GenBank/DDBJ whole genome shotgun (WGS) entry which is preliminary data.</text>
</comment>
<evidence type="ECO:0000256" key="7">
    <source>
        <dbReference type="SAM" id="Phobius"/>
    </source>
</evidence>
<dbReference type="NCBIfam" id="TIGR02937">
    <property type="entry name" value="sigma70-ECF"/>
    <property type="match status" value="1"/>
</dbReference>
<dbReference type="PANTHER" id="PTHR43133">
    <property type="entry name" value="RNA POLYMERASE ECF-TYPE SIGMA FACTO"/>
    <property type="match status" value="1"/>
</dbReference>
<keyword evidence="5" id="KW-0804">Transcription</keyword>
<keyword evidence="3" id="KW-0731">Sigma factor</keyword>
<accession>B9XEQ9</accession>
<keyword evidence="7" id="KW-0472">Membrane</keyword>
<feature type="transmembrane region" description="Helical" evidence="7">
    <location>
        <begin position="206"/>
        <end position="227"/>
    </location>
</feature>
<dbReference type="AlphaFoldDB" id="B9XEQ9"/>
<dbReference type="GO" id="GO:0016987">
    <property type="term" value="F:sigma factor activity"/>
    <property type="evidence" value="ECO:0007669"/>
    <property type="project" value="UniProtKB-KW"/>
</dbReference>
<feature type="domain" description="RNA polymerase sigma-70 region 4" evidence="9">
    <location>
        <begin position="123"/>
        <end position="172"/>
    </location>
</feature>
<dbReference type="STRING" id="320771.Cflav_PD4813"/>
<dbReference type="InterPro" id="IPR007630">
    <property type="entry name" value="RNA_pol_sigma70_r4"/>
</dbReference>
<evidence type="ECO:0000256" key="6">
    <source>
        <dbReference type="SAM" id="MobiDB-lite"/>
    </source>
</evidence>
<feature type="compositionally biased region" description="Polar residues" evidence="6">
    <location>
        <begin position="472"/>
        <end position="481"/>
    </location>
</feature>
<feature type="domain" description="RNA polymerase sigma-70 region 2" evidence="8">
    <location>
        <begin position="24"/>
        <end position="92"/>
    </location>
</feature>
<organism evidence="10 11">
    <name type="scientific">Pedosphaera parvula (strain Ellin514)</name>
    <dbReference type="NCBI Taxonomy" id="320771"/>
    <lineage>
        <taxon>Bacteria</taxon>
        <taxon>Pseudomonadati</taxon>
        <taxon>Verrucomicrobiota</taxon>
        <taxon>Pedosphaerae</taxon>
        <taxon>Pedosphaerales</taxon>
        <taxon>Pedosphaeraceae</taxon>
        <taxon>Pedosphaera</taxon>
    </lineage>
</organism>
<protein>
    <submittedName>
        <fullName evidence="10">RNA polymerase, sigma-24 subunit, ECF subfamily</fullName>
    </submittedName>
</protein>
<dbReference type="Pfam" id="PF04545">
    <property type="entry name" value="Sigma70_r4"/>
    <property type="match status" value="1"/>
</dbReference>
<dbReference type="InterPro" id="IPR013324">
    <property type="entry name" value="RNA_pol_sigma_r3/r4-like"/>
</dbReference>
<dbReference type="Pfam" id="PF04542">
    <property type="entry name" value="Sigma70_r2"/>
    <property type="match status" value="1"/>
</dbReference>
<feature type="transmembrane region" description="Helical" evidence="7">
    <location>
        <begin position="179"/>
        <end position="200"/>
    </location>
</feature>
<evidence type="ECO:0000259" key="9">
    <source>
        <dbReference type="Pfam" id="PF04545"/>
    </source>
</evidence>
<dbReference type="RefSeq" id="WP_007414307.1">
    <property type="nucleotide sequence ID" value="NZ_ABOX02000008.1"/>
</dbReference>
<keyword evidence="7" id="KW-1133">Transmembrane helix</keyword>
<sequence length="632" mass="70175">MTSDDMTLVREFAQSNSEEAFNTLVSRHINLVYSVALRQVRDPHLAEEITQAVFIVLARKANSLGPKTILSGWLCRAARYASANALKMQRRRQFREQEAYMQSTLKESSPGLWEQLAPQLDEALSCLSDKEHNAVVLRFFEGMEFKQVGTTMGTGEDAARKRVDRGLEKLRKFLAKRGLVLSSAAIAATVSGHAIQAAPLPLAKSVTTAAIVKGATVSASISALASGTAKMVTWMKFKLGAAGAFGLITATAIVVTVSSMHADESHRPRAATLSEIQQLFALATTPRPERSQFVADIELTTPAFTREQVKATLDEIENTLQKRRPNWRAQERAAWRIGQSNAIVKANSGKRIQHVREWYSGDYFRLDINDEAMGIEKFMRAHPGEYYESSVNIPNAPFSPYASYQVNRNLRDLMLFKQERSVQRNQLWQALQIEEQAAGVLILPLLDFSNLKTMDPHHFDLSKMRMDDAKAQQLSDQSNPSGRLETTDEKLDGSKVTHFCLKGGFALLPGSNPDVTSNGFQVDVWLGQVSGKTVCLQESMTNQMQHVATFSKRGKFNKDGQPTVWTISTVRADSSFETRKVVFKKIEVNPTFTDEEAFAPVFAPDYMISDVSSGTGVILQNPHPRIPIAISN</sequence>
<comment type="similarity">
    <text evidence="1">Belongs to the sigma-70 factor family. ECF subfamily.</text>
</comment>
<dbReference type="GO" id="GO:0006352">
    <property type="term" value="P:DNA-templated transcription initiation"/>
    <property type="evidence" value="ECO:0007669"/>
    <property type="project" value="InterPro"/>
</dbReference>
<dbReference type="OrthoDB" id="263872at2"/>
<keyword evidence="11" id="KW-1185">Reference proteome</keyword>
<evidence type="ECO:0000256" key="4">
    <source>
        <dbReference type="ARBA" id="ARBA00023125"/>
    </source>
</evidence>
<evidence type="ECO:0000313" key="10">
    <source>
        <dbReference type="EMBL" id="EEF61773.1"/>
    </source>
</evidence>
<dbReference type="InterPro" id="IPR036388">
    <property type="entry name" value="WH-like_DNA-bd_sf"/>
</dbReference>
<dbReference type="SUPFAM" id="SSF88659">
    <property type="entry name" value="Sigma3 and sigma4 domains of RNA polymerase sigma factors"/>
    <property type="match status" value="1"/>
</dbReference>
<dbReference type="InterPro" id="IPR013325">
    <property type="entry name" value="RNA_pol_sigma_r2"/>
</dbReference>
<feature type="region of interest" description="Disordered" evidence="6">
    <location>
        <begin position="468"/>
        <end position="489"/>
    </location>
</feature>